<protein>
    <submittedName>
        <fullName evidence="2">SDR family oxidoreductase</fullName>
    </submittedName>
</protein>
<dbReference type="InterPro" id="IPR051606">
    <property type="entry name" value="Polyketide_Oxido-like"/>
</dbReference>
<sequence>MKIALFGATGRTGQHILQAALADGHQVHVLVRSPSKLTLSSQAVVVFVGDALDVEIVKYTMRECDVVASALGLTDPFQPEVLSQGTANIITAMESLGLQRLVAVAGAGILRDRKTGRPRLESPTFNPAYLPYAREHLRMLELLTHSHLDWTLVCPPAMREAPAVPLRVAVNVLPEGGRSASYAAVGAFVYRLLSSSDYIHQCVGVAE</sequence>
<dbReference type="InterPro" id="IPR016040">
    <property type="entry name" value="NAD(P)-bd_dom"/>
</dbReference>
<dbReference type="AlphaFoldDB" id="A0A7C1FIS6"/>
<dbReference type="SUPFAM" id="SSF51735">
    <property type="entry name" value="NAD(P)-binding Rossmann-fold domains"/>
    <property type="match status" value="1"/>
</dbReference>
<dbReference type="Pfam" id="PF13460">
    <property type="entry name" value="NAD_binding_10"/>
    <property type="match status" value="1"/>
</dbReference>
<dbReference type="CDD" id="cd05244">
    <property type="entry name" value="BVR-B_like_SDR_a"/>
    <property type="match status" value="1"/>
</dbReference>
<accession>A0A7C1FIS6</accession>
<dbReference type="GO" id="GO:0016646">
    <property type="term" value="F:oxidoreductase activity, acting on the CH-NH group of donors, NAD or NADP as acceptor"/>
    <property type="evidence" value="ECO:0007669"/>
    <property type="project" value="TreeGrafter"/>
</dbReference>
<reference evidence="2" key="1">
    <citation type="journal article" date="2020" name="mSystems">
        <title>Genome- and Community-Level Interaction Insights into Carbon Utilization and Element Cycling Functions of Hydrothermarchaeota in Hydrothermal Sediment.</title>
        <authorList>
            <person name="Zhou Z."/>
            <person name="Liu Y."/>
            <person name="Xu W."/>
            <person name="Pan J."/>
            <person name="Luo Z.H."/>
            <person name="Li M."/>
        </authorList>
    </citation>
    <scope>NUCLEOTIDE SEQUENCE [LARGE SCALE GENOMIC DNA]</scope>
    <source>
        <strain evidence="2">SpSt-289</strain>
    </source>
</reference>
<feature type="domain" description="NAD(P)-binding" evidence="1">
    <location>
        <begin position="7"/>
        <end position="194"/>
    </location>
</feature>
<gene>
    <name evidence="2" type="ORF">ENQ20_15415</name>
</gene>
<dbReference type="InterPro" id="IPR036291">
    <property type="entry name" value="NAD(P)-bd_dom_sf"/>
</dbReference>
<dbReference type="PANTHER" id="PTHR43355:SF2">
    <property type="entry name" value="FLAVIN REDUCTASE (NADPH)"/>
    <property type="match status" value="1"/>
</dbReference>
<evidence type="ECO:0000259" key="1">
    <source>
        <dbReference type="Pfam" id="PF13460"/>
    </source>
</evidence>
<dbReference type="PANTHER" id="PTHR43355">
    <property type="entry name" value="FLAVIN REDUCTASE (NADPH)"/>
    <property type="match status" value="1"/>
</dbReference>
<proteinExistence type="predicted"/>
<name>A0A7C1FIS6_9CHLR</name>
<evidence type="ECO:0000313" key="2">
    <source>
        <dbReference type="EMBL" id="HDX32856.1"/>
    </source>
</evidence>
<dbReference type="EMBL" id="DSMG01000162">
    <property type="protein sequence ID" value="HDX32856.1"/>
    <property type="molecule type" value="Genomic_DNA"/>
</dbReference>
<comment type="caution">
    <text evidence="2">The sequence shown here is derived from an EMBL/GenBank/DDBJ whole genome shotgun (WGS) entry which is preliminary data.</text>
</comment>
<organism evidence="2">
    <name type="scientific">Caldilinea aerophila</name>
    <dbReference type="NCBI Taxonomy" id="133453"/>
    <lineage>
        <taxon>Bacteria</taxon>
        <taxon>Bacillati</taxon>
        <taxon>Chloroflexota</taxon>
        <taxon>Caldilineae</taxon>
        <taxon>Caldilineales</taxon>
        <taxon>Caldilineaceae</taxon>
        <taxon>Caldilinea</taxon>
    </lineage>
</organism>
<dbReference type="Gene3D" id="3.40.50.720">
    <property type="entry name" value="NAD(P)-binding Rossmann-like Domain"/>
    <property type="match status" value="1"/>
</dbReference>